<dbReference type="EMBL" id="JACOPO010000003">
    <property type="protein sequence ID" value="MBC5722246.1"/>
    <property type="molecule type" value="Genomic_DNA"/>
</dbReference>
<keyword evidence="1" id="KW-0808">Transferase</keyword>
<dbReference type="SUPFAM" id="SSF100950">
    <property type="entry name" value="NagB/RpiA/CoA transferase-like"/>
    <property type="match status" value="1"/>
</dbReference>
<name>A0A8J6J7Q1_9FIRM</name>
<sequence>MNKVYSLHDAVAKFVENGDCICFGGFTTNRKPYAAVSEILRQGQKDFTVWAGPAGGDWDMMIGEGRVKAYINCYTANSGYTNVSRRFRAAIEKGELTYEDYSQDVLMLQLHAASLGLPFLPVRLMQGSGLMKYWGISEEQRKTMDKVDDLKCVEIENPFKPGEKVVAVPVPKLDTAIIHVQKASPDGTCIVEGDEFHDVDIAVAARKVIVTCEELVSDEYIRRDPTLTRIFGECVSAVVHAPYGAWPSQCYNYYDNDSHALKEYDKASKYQDAEDAKVQLAKAAAKAEKAAAAKPEDEKLAEAAAKAKKAADDAAAGIAIPETFKDYVDKWVYSVKDHDELLDKVGGSRLMRLKNEPHLGYSTRH</sequence>
<keyword evidence="2" id="KW-1185">Reference proteome</keyword>
<dbReference type="SMART" id="SM00882">
    <property type="entry name" value="CoA_trans"/>
    <property type="match status" value="1"/>
</dbReference>
<dbReference type="InterPro" id="IPR037171">
    <property type="entry name" value="NagB/RpiA_transferase-like"/>
</dbReference>
<gene>
    <name evidence="1" type="ORF">H8S11_05420</name>
</gene>
<dbReference type="Proteomes" id="UP000628736">
    <property type="component" value="Unassembled WGS sequence"/>
</dbReference>
<reference evidence="1" key="1">
    <citation type="submission" date="2020-08" db="EMBL/GenBank/DDBJ databases">
        <title>Genome public.</title>
        <authorList>
            <person name="Liu C."/>
            <person name="Sun Q."/>
        </authorList>
    </citation>
    <scope>NUCLEOTIDE SEQUENCE</scope>
    <source>
        <strain evidence="1">NSJ-23</strain>
    </source>
</reference>
<proteinExistence type="predicted"/>
<dbReference type="Gene3D" id="3.30.30.40">
    <property type="match status" value="1"/>
</dbReference>
<accession>A0A8J6J7Q1</accession>
<comment type="caution">
    <text evidence="1">The sequence shown here is derived from an EMBL/GenBank/DDBJ whole genome shotgun (WGS) entry which is preliminary data.</text>
</comment>
<dbReference type="InterPro" id="IPR004165">
    <property type="entry name" value="CoA_trans_fam_I"/>
</dbReference>
<organism evidence="1 2">
    <name type="scientific">Flintibacter hominis</name>
    <dbReference type="NCBI Taxonomy" id="2763048"/>
    <lineage>
        <taxon>Bacteria</taxon>
        <taxon>Bacillati</taxon>
        <taxon>Bacillota</taxon>
        <taxon>Clostridia</taxon>
        <taxon>Eubacteriales</taxon>
        <taxon>Flintibacter</taxon>
    </lineage>
</organism>
<dbReference type="GO" id="GO:0008410">
    <property type="term" value="F:CoA-transferase activity"/>
    <property type="evidence" value="ECO:0007669"/>
    <property type="project" value="InterPro"/>
</dbReference>
<dbReference type="RefSeq" id="WP_147571206.1">
    <property type="nucleotide sequence ID" value="NZ_JACOPO010000003.1"/>
</dbReference>
<dbReference type="AlphaFoldDB" id="A0A8J6J7Q1"/>
<evidence type="ECO:0000313" key="2">
    <source>
        <dbReference type="Proteomes" id="UP000628736"/>
    </source>
</evidence>
<dbReference type="Gene3D" id="3.40.1080.10">
    <property type="entry name" value="Glutaconate Coenzyme A-transferase"/>
    <property type="match status" value="2"/>
</dbReference>
<protein>
    <submittedName>
        <fullName evidence="1">CoA transferase subunit A</fullName>
    </submittedName>
</protein>
<evidence type="ECO:0000313" key="1">
    <source>
        <dbReference type="EMBL" id="MBC5722246.1"/>
    </source>
</evidence>
<dbReference type="Pfam" id="PF01144">
    <property type="entry name" value="CoA_trans"/>
    <property type="match status" value="1"/>
</dbReference>